<dbReference type="RefSeq" id="XP_067695737.1">
    <property type="nucleotide sequence ID" value="XM_067839247.1"/>
</dbReference>
<dbReference type="InterPro" id="IPR006789">
    <property type="entry name" value="ARPC5"/>
</dbReference>
<proteinExistence type="inferred from homology"/>
<protein>
    <submittedName>
        <fullName evidence="5">Uncharacterized protein</fullName>
    </submittedName>
</protein>
<keyword evidence="4" id="KW-0206">Cytoskeleton</keyword>
<dbReference type="KEGG" id="lenr:94174757"/>
<dbReference type="Gene3D" id="1.25.40.190">
    <property type="entry name" value="Actin-related protein 2/3 complex subunit 5"/>
    <property type="match status" value="1"/>
</dbReference>
<dbReference type="Pfam" id="PF04699">
    <property type="entry name" value="P16-Arc"/>
    <property type="match status" value="1"/>
</dbReference>
<evidence type="ECO:0000256" key="4">
    <source>
        <dbReference type="ARBA" id="ARBA00023212"/>
    </source>
</evidence>
<accession>A0A836I0M9</accession>
<keyword evidence="6" id="KW-1185">Reference proteome</keyword>
<dbReference type="GO" id="GO:0005885">
    <property type="term" value="C:Arp2/3 protein complex"/>
    <property type="evidence" value="ECO:0007669"/>
    <property type="project" value="InterPro"/>
</dbReference>
<dbReference type="InterPro" id="IPR036743">
    <property type="entry name" value="ARPC5_sf"/>
</dbReference>
<dbReference type="EMBL" id="JAFHKP010000005">
    <property type="protein sequence ID" value="KAG5486295.1"/>
    <property type="molecule type" value="Genomic_DNA"/>
</dbReference>
<sequence length="174" mass="17893">MKSTSASPALKPSLRAELDALAAVSLRRLSIKDARRVLALLSDADAQLCRSAGMASPAEESSGAAAPCSAKGGTAPSANACSIETLKQLRSTLAAQLTISQQDVLMRVLYACMASCASGVTSPPFGATCGASTDTHVAHEPLSAADVRRLYEWHAALHDVAGDGAVVRALMNRS</sequence>
<dbReference type="GO" id="GO:0034314">
    <property type="term" value="P:Arp2/3 complex-mediated actin nucleation"/>
    <property type="evidence" value="ECO:0007669"/>
    <property type="project" value="InterPro"/>
</dbReference>
<comment type="similarity">
    <text evidence="2">Belongs to the ARPC5 family.</text>
</comment>
<evidence type="ECO:0000313" key="6">
    <source>
        <dbReference type="Proteomes" id="UP000674179"/>
    </source>
</evidence>
<dbReference type="GO" id="GO:0030833">
    <property type="term" value="P:regulation of actin filament polymerization"/>
    <property type="evidence" value="ECO:0007669"/>
    <property type="project" value="InterPro"/>
</dbReference>
<dbReference type="SUPFAM" id="SSF69103">
    <property type="entry name" value="Arp2/3 complex 16 kDa subunit ARPC5"/>
    <property type="match status" value="1"/>
</dbReference>
<dbReference type="AlphaFoldDB" id="A0A836I0M9"/>
<dbReference type="Proteomes" id="UP000674179">
    <property type="component" value="Chromosome 5"/>
</dbReference>
<evidence type="ECO:0000313" key="5">
    <source>
        <dbReference type="EMBL" id="KAG5486295.1"/>
    </source>
</evidence>
<evidence type="ECO:0000256" key="1">
    <source>
        <dbReference type="ARBA" id="ARBA00004245"/>
    </source>
</evidence>
<evidence type="ECO:0000256" key="2">
    <source>
        <dbReference type="ARBA" id="ARBA00006084"/>
    </source>
</evidence>
<comment type="caution">
    <text evidence="5">The sequence shown here is derived from an EMBL/GenBank/DDBJ whole genome shotgun (WGS) entry which is preliminary data.</text>
</comment>
<gene>
    <name evidence="5" type="ORF">CUR178_07606</name>
</gene>
<dbReference type="GeneID" id="94174757"/>
<dbReference type="OrthoDB" id="264156at2759"/>
<organism evidence="5 6">
    <name type="scientific">Leishmania enriettii</name>
    <dbReference type="NCBI Taxonomy" id="5663"/>
    <lineage>
        <taxon>Eukaryota</taxon>
        <taxon>Discoba</taxon>
        <taxon>Euglenozoa</taxon>
        <taxon>Kinetoplastea</taxon>
        <taxon>Metakinetoplastina</taxon>
        <taxon>Trypanosomatida</taxon>
        <taxon>Trypanosomatidae</taxon>
        <taxon>Leishmaniinae</taxon>
        <taxon>Leishmania</taxon>
    </lineage>
</organism>
<keyword evidence="3" id="KW-0963">Cytoplasm</keyword>
<comment type="subcellular location">
    <subcellularLocation>
        <location evidence="1">Cytoplasm</location>
        <location evidence="1">Cytoskeleton</location>
    </subcellularLocation>
</comment>
<name>A0A836I0M9_LEIEN</name>
<reference evidence="5 6" key="1">
    <citation type="submission" date="2021-02" db="EMBL/GenBank/DDBJ databases">
        <title>Leishmania (Mundinia) enrietti genome sequencing and assembly.</title>
        <authorList>
            <person name="Almutairi H."/>
            <person name="Gatherer D."/>
        </authorList>
    </citation>
    <scope>NUCLEOTIDE SEQUENCE [LARGE SCALE GENOMIC DNA]</scope>
    <source>
        <strain evidence="5">CUR178</strain>
    </source>
</reference>
<evidence type="ECO:0000256" key="3">
    <source>
        <dbReference type="ARBA" id="ARBA00022490"/>
    </source>
</evidence>